<dbReference type="STRING" id="372326.A0A1V4J9E2"/>
<accession>A0A1V4J9E2</accession>
<dbReference type="AlphaFoldDB" id="A0A1V4J9E2"/>
<protein>
    <recommendedName>
        <fullName evidence="4">TBC1 domain family member 30</fullName>
    </recommendedName>
</protein>
<evidence type="ECO:0008006" key="4">
    <source>
        <dbReference type="Google" id="ProtNLM"/>
    </source>
</evidence>
<dbReference type="EMBL" id="LSYS01008398">
    <property type="protein sequence ID" value="OPJ68821.1"/>
    <property type="molecule type" value="Genomic_DNA"/>
</dbReference>
<name>A0A1V4J9E2_PATFA</name>
<organism evidence="2 3">
    <name type="scientific">Patagioenas fasciata monilis</name>
    <dbReference type="NCBI Taxonomy" id="372326"/>
    <lineage>
        <taxon>Eukaryota</taxon>
        <taxon>Metazoa</taxon>
        <taxon>Chordata</taxon>
        <taxon>Craniata</taxon>
        <taxon>Vertebrata</taxon>
        <taxon>Euteleostomi</taxon>
        <taxon>Archelosauria</taxon>
        <taxon>Archosauria</taxon>
        <taxon>Dinosauria</taxon>
        <taxon>Saurischia</taxon>
        <taxon>Theropoda</taxon>
        <taxon>Coelurosauria</taxon>
        <taxon>Aves</taxon>
        <taxon>Neognathae</taxon>
        <taxon>Neoaves</taxon>
        <taxon>Columbimorphae</taxon>
        <taxon>Columbiformes</taxon>
        <taxon>Columbidae</taxon>
        <taxon>Patagioenas</taxon>
    </lineage>
</organism>
<sequence length="157" mass="17273">MEVGEPGLGGRAGSSADSLAEEDEDEEGPGSGRSSRTSSLVSGLLTELYRAAEAAAPAGSARSRVLRDLQQRPSQVKYLRLKDVDELKTIKRELNYRISVQSAKLLRLLKQKDRLVHKVQKNCDIVTACLQAVSQKRIVVVGTLVWDIMNQIGEVIW</sequence>
<evidence type="ECO:0000313" key="3">
    <source>
        <dbReference type="Proteomes" id="UP000190648"/>
    </source>
</evidence>
<feature type="compositionally biased region" description="Acidic residues" evidence="1">
    <location>
        <begin position="19"/>
        <end position="28"/>
    </location>
</feature>
<keyword evidence="3" id="KW-1185">Reference proteome</keyword>
<evidence type="ECO:0000256" key="1">
    <source>
        <dbReference type="SAM" id="MobiDB-lite"/>
    </source>
</evidence>
<feature type="region of interest" description="Disordered" evidence="1">
    <location>
        <begin position="1"/>
        <end position="39"/>
    </location>
</feature>
<feature type="compositionally biased region" description="Gly residues" evidence="1">
    <location>
        <begin position="1"/>
        <end position="12"/>
    </location>
</feature>
<evidence type="ECO:0000313" key="2">
    <source>
        <dbReference type="EMBL" id="OPJ68821.1"/>
    </source>
</evidence>
<comment type="caution">
    <text evidence="2">The sequence shown here is derived from an EMBL/GenBank/DDBJ whole genome shotgun (WGS) entry which is preliminary data.</text>
</comment>
<dbReference type="Proteomes" id="UP000190648">
    <property type="component" value="Unassembled WGS sequence"/>
</dbReference>
<dbReference type="OrthoDB" id="289721at2759"/>
<gene>
    <name evidence="2" type="ORF">AV530_012903</name>
</gene>
<reference evidence="2 3" key="1">
    <citation type="submission" date="2016-02" db="EMBL/GenBank/DDBJ databases">
        <title>Band-tailed pigeon sequencing and assembly.</title>
        <authorList>
            <person name="Soares A.E."/>
            <person name="Novak B.J."/>
            <person name="Rice E.S."/>
            <person name="O'Connell B."/>
            <person name="Chang D."/>
            <person name="Weber S."/>
            <person name="Shapiro B."/>
        </authorList>
    </citation>
    <scope>NUCLEOTIDE SEQUENCE [LARGE SCALE GENOMIC DNA]</scope>
    <source>
        <strain evidence="2">BTP2013</strain>
        <tissue evidence="2">Blood</tissue>
    </source>
</reference>
<proteinExistence type="predicted"/>